<evidence type="ECO:0000313" key="6">
    <source>
        <dbReference type="Proteomes" id="UP000321400"/>
    </source>
</evidence>
<dbReference type="RefSeq" id="WP_089799803.1">
    <property type="nucleotide sequence ID" value="NZ_BJYE01000003.1"/>
</dbReference>
<dbReference type="SFLD" id="SFLDG01129">
    <property type="entry name" value="C1.5:_HAD__Beta-PGM__Phosphata"/>
    <property type="match status" value="1"/>
</dbReference>
<keyword evidence="6" id="KW-1185">Reference proteome</keyword>
<dbReference type="PRINTS" id="PR00413">
    <property type="entry name" value="HADHALOGNASE"/>
</dbReference>
<keyword evidence="2" id="KW-0479">Metal-binding</keyword>
<dbReference type="STRING" id="442899.SAMN05720591_10360"/>
<dbReference type="PANTHER" id="PTHR46470:SF2">
    <property type="entry name" value="GLYCERALDEHYDE 3-PHOSPHATE PHOSPHATASE"/>
    <property type="match status" value="1"/>
</dbReference>
<dbReference type="PANTHER" id="PTHR46470">
    <property type="entry name" value="N-ACYLNEURAMINATE-9-PHOSPHATASE"/>
    <property type="match status" value="1"/>
</dbReference>
<keyword evidence="4" id="KW-0460">Magnesium</keyword>
<dbReference type="InterPro" id="IPR023214">
    <property type="entry name" value="HAD_sf"/>
</dbReference>
<dbReference type="InterPro" id="IPR051400">
    <property type="entry name" value="HAD-like_hydrolase"/>
</dbReference>
<name>A0A511WZ96_9BACI</name>
<protein>
    <submittedName>
        <fullName evidence="5">Hydrolase</fullName>
    </submittedName>
</protein>
<sequence length="238" mass="27602">MTPQISTVIFDVDDTLYDQIFPFRQALIDIFNHPFTTEEIERLYFLSRKYSDDVFEDEQSGKITTEDLQVYRITQSMKDIGQAISKTDALMFQARYLYYQHHITLIPEVEELLNFLTKKDVTLGILTNGNKEHQQMKITQLGVDRWISKNHQFISGALPFQKPDQAVFKHIENALNLNKDTTYYVGDAYINDVLGAKSADFHVVWFNQRNRAPEGDVLPDYTATTPEALLQYFKANIS</sequence>
<proteinExistence type="predicted"/>
<dbReference type="SUPFAM" id="SSF56784">
    <property type="entry name" value="HAD-like"/>
    <property type="match status" value="1"/>
</dbReference>
<evidence type="ECO:0000256" key="4">
    <source>
        <dbReference type="ARBA" id="ARBA00022842"/>
    </source>
</evidence>
<dbReference type="NCBIfam" id="TIGR01549">
    <property type="entry name" value="HAD-SF-IA-v1"/>
    <property type="match status" value="1"/>
</dbReference>
<evidence type="ECO:0000256" key="1">
    <source>
        <dbReference type="ARBA" id="ARBA00001946"/>
    </source>
</evidence>
<gene>
    <name evidence="5" type="ORF">HAL01_03560</name>
</gene>
<accession>A0A511WZ96</accession>
<organism evidence="5 6">
    <name type="scientific">Halolactibacillus alkaliphilus</name>
    <dbReference type="NCBI Taxonomy" id="442899"/>
    <lineage>
        <taxon>Bacteria</taxon>
        <taxon>Bacillati</taxon>
        <taxon>Bacillota</taxon>
        <taxon>Bacilli</taxon>
        <taxon>Bacillales</taxon>
        <taxon>Bacillaceae</taxon>
        <taxon>Halolactibacillus</taxon>
    </lineage>
</organism>
<dbReference type="Gene3D" id="1.20.120.710">
    <property type="entry name" value="Haloacid dehalogenase hydrolase-like domain"/>
    <property type="match status" value="1"/>
</dbReference>
<dbReference type="AlphaFoldDB" id="A0A511WZ96"/>
<dbReference type="GO" id="GO:0046872">
    <property type="term" value="F:metal ion binding"/>
    <property type="evidence" value="ECO:0007669"/>
    <property type="project" value="UniProtKB-KW"/>
</dbReference>
<dbReference type="GO" id="GO:0016791">
    <property type="term" value="F:phosphatase activity"/>
    <property type="evidence" value="ECO:0007669"/>
    <property type="project" value="TreeGrafter"/>
</dbReference>
<evidence type="ECO:0000313" key="5">
    <source>
        <dbReference type="EMBL" id="GEN55892.1"/>
    </source>
</evidence>
<evidence type="ECO:0000256" key="2">
    <source>
        <dbReference type="ARBA" id="ARBA00022723"/>
    </source>
</evidence>
<reference evidence="5 6" key="1">
    <citation type="submission" date="2019-07" db="EMBL/GenBank/DDBJ databases">
        <title>Whole genome shotgun sequence of Halolactibacillus alkaliphilus NBRC 103919.</title>
        <authorList>
            <person name="Hosoyama A."/>
            <person name="Uohara A."/>
            <person name="Ohji S."/>
            <person name="Ichikawa N."/>
        </authorList>
    </citation>
    <scope>NUCLEOTIDE SEQUENCE [LARGE SCALE GENOMIC DNA]</scope>
    <source>
        <strain evidence="5 6">NBRC 103919</strain>
    </source>
</reference>
<keyword evidence="3 5" id="KW-0378">Hydrolase</keyword>
<dbReference type="Gene3D" id="3.40.50.1000">
    <property type="entry name" value="HAD superfamily/HAD-like"/>
    <property type="match status" value="1"/>
</dbReference>
<dbReference type="Pfam" id="PF00702">
    <property type="entry name" value="Hydrolase"/>
    <property type="match status" value="1"/>
</dbReference>
<dbReference type="InterPro" id="IPR036412">
    <property type="entry name" value="HAD-like_sf"/>
</dbReference>
<dbReference type="SFLD" id="SFLDS00003">
    <property type="entry name" value="Haloacid_Dehalogenase"/>
    <property type="match status" value="1"/>
</dbReference>
<evidence type="ECO:0000256" key="3">
    <source>
        <dbReference type="ARBA" id="ARBA00022801"/>
    </source>
</evidence>
<dbReference type="Proteomes" id="UP000321400">
    <property type="component" value="Unassembled WGS sequence"/>
</dbReference>
<comment type="caution">
    <text evidence="5">The sequence shown here is derived from an EMBL/GenBank/DDBJ whole genome shotgun (WGS) entry which is preliminary data.</text>
</comment>
<dbReference type="GO" id="GO:0044281">
    <property type="term" value="P:small molecule metabolic process"/>
    <property type="evidence" value="ECO:0007669"/>
    <property type="project" value="UniProtKB-ARBA"/>
</dbReference>
<comment type="cofactor">
    <cofactor evidence="1">
        <name>Mg(2+)</name>
        <dbReference type="ChEBI" id="CHEBI:18420"/>
    </cofactor>
</comment>
<dbReference type="EMBL" id="BJYE01000003">
    <property type="protein sequence ID" value="GEN55892.1"/>
    <property type="molecule type" value="Genomic_DNA"/>
</dbReference>
<dbReference type="InterPro" id="IPR006439">
    <property type="entry name" value="HAD-SF_hydro_IA"/>
</dbReference>
<dbReference type="OrthoDB" id="25198at2"/>